<organism evidence="2">
    <name type="scientific">marine metagenome</name>
    <dbReference type="NCBI Taxonomy" id="408172"/>
    <lineage>
        <taxon>unclassified sequences</taxon>
        <taxon>metagenomes</taxon>
        <taxon>ecological metagenomes</taxon>
    </lineage>
</organism>
<dbReference type="InterPro" id="IPR009613">
    <property type="entry name" value="LMF"/>
</dbReference>
<dbReference type="PANTHER" id="PTHR14463:SF5">
    <property type="entry name" value="LIPASE MATURATION FACTOR 2"/>
    <property type="match status" value="1"/>
</dbReference>
<feature type="non-terminal residue" evidence="2">
    <location>
        <position position="84"/>
    </location>
</feature>
<keyword evidence="1" id="KW-0472">Membrane</keyword>
<gene>
    <name evidence="2" type="ORF">METZ01_LOCUS248091</name>
</gene>
<dbReference type="AlphaFoldDB" id="A0A382I7N7"/>
<evidence type="ECO:0008006" key="3">
    <source>
        <dbReference type="Google" id="ProtNLM"/>
    </source>
</evidence>
<feature type="transmembrane region" description="Helical" evidence="1">
    <location>
        <begin position="12"/>
        <end position="33"/>
    </location>
</feature>
<accession>A0A382I7N7</accession>
<keyword evidence="1" id="KW-0812">Transmembrane</keyword>
<dbReference type="GO" id="GO:0005789">
    <property type="term" value="C:endoplasmic reticulum membrane"/>
    <property type="evidence" value="ECO:0007669"/>
    <property type="project" value="TreeGrafter"/>
</dbReference>
<keyword evidence="1" id="KW-1133">Transmembrane helix</keyword>
<sequence>MKNLPRDNFTIGSRLFLSGIALVYLIAFASLWLQVEGLFGSEGIMPIERYFDRLASQENHWSYILHYPSLLWLDHFLKLGNTAL</sequence>
<evidence type="ECO:0000313" key="2">
    <source>
        <dbReference type="EMBL" id="SVB95237.1"/>
    </source>
</evidence>
<protein>
    <recommendedName>
        <fullName evidence="3">Glycosyltransferase RgtA/B/C/D-like domain-containing protein</fullName>
    </recommendedName>
</protein>
<proteinExistence type="predicted"/>
<name>A0A382I7N7_9ZZZZ</name>
<dbReference type="EMBL" id="UINC01065500">
    <property type="protein sequence ID" value="SVB95237.1"/>
    <property type="molecule type" value="Genomic_DNA"/>
</dbReference>
<reference evidence="2" key="1">
    <citation type="submission" date="2018-05" db="EMBL/GenBank/DDBJ databases">
        <authorList>
            <person name="Lanie J.A."/>
            <person name="Ng W.-L."/>
            <person name="Kazmierczak K.M."/>
            <person name="Andrzejewski T.M."/>
            <person name="Davidsen T.M."/>
            <person name="Wayne K.J."/>
            <person name="Tettelin H."/>
            <person name="Glass J.I."/>
            <person name="Rusch D."/>
            <person name="Podicherti R."/>
            <person name="Tsui H.-C.T."/>
            <person name="Winkler M.E."/>
        </authorList>
    </citation>
    <scope>NUCLEOTIDE SEQUENCE</scope>
</reference>
<evidence type="ECO:0000256" key="1">
    <source>
        <dbReference type="SAM" id="Phobius"/>
    </source>
</evidence>
<dbReference type="GO" id="GO:0051604">
    <property type="term" value="P:protein maturation"/>
    <property type="evidence" value="ECO:0007669"/>
    <property type="project" value="InterPro"/>
</dbReference>
<dbReference type="PANTHER" id="PTHR14463">
    <property type="entry name" value="LIPASE MATURATION FACTOR"/>
    <property type="match status" value="1"/>
</dbReference>